<evidence type="ECO:0000256" key="8">
    <source>
        <dbReference type="ARBA" id="ARBA00022840"/>
    </source>
</evidence>
<reference evidence="15" key="1">
    <citation type="journal article" date="2004" name="Environ. Microbiol.">
        <title>The genome of Desulfotalea psychrophila, a sulfate-reducing bacterium from permanently cold Arctic sediments.</title>
        <authorList>
            <person name="Rabus R."/>
            <person name="Ruepp A."/>
            <person name="Frickey T."/>
            <person name="Rattei T."/>
            <person name="Fartmann B."/>
            <person name="Stark M."/>
            <person name="Bauer M."/>
            <person name="Zibat A."/>
            <person name="Lombardot T."/>
            <person name="Becker I."/>
            <person name="Amann J."/>
            <person name="Gellner K."/>
            <person name="Teeling H."/>
            <person name="Leuschner W.D."/>
            <person name="Gloeckner F.-O."/>
            <person name="Lupas A.N."/>
            <person name="Amann R."/>
            <person name="Klenk H.-P."/>
        </authorList>
    </citation>
    <scope>NUCLEOTIDE SEQUENCE [LARGE SCALE GENOMIC DNA]</scope>
    <source>
        <strain evidence="15">DSM 12343 / LSv54</strain>
    </source>
</reference>
<dbReference type="RefSeq" id="WP_011187675.1">
    <property type="nucleotide sequence ID" value="NC_006138.1"/>
</dbReference>
<evidence type="ECO:0000256" key="12">
    <source>
        <dbReference type="ARBA" id="ARBA00033413"/>
    </source>
</evidence>
<dbReference type="GO" id="GO:0003848">
    <property type="term" value="F:2-amino-4-hydroxy-6-hydroxymethyldihydropteridine diphosphokinase activity"/>
    <property type="evidence" value="ECO:0007669"/>
    <property type="project" value="UniProtKB-EC"/>
</dbReference>
<dbReference type="GO" id="GO:0016301">
    <property type="term" value="F:kinase activity"/>
    <property type="evidence" value="ECO:0007669"/>
    <property type="project" value="UniProtKB-KW"/>
</dbReference>
<dbReference type="eggNOG" id="COG0801">
    <property type="taxonomic scope" value="Bacteria"/>
</dbReference>
<feature type="domain" description="7,8-dihydro-6-hydroxymethylpterin-pyrophosphokinase" evidence="13">
    <location>
        <begin position="7"/>
        <end position="138"/>
    </location>
</feature>
<comment type="similarity">
    <text evidence="2">Belongs to the HPPK family.</text>
</comment>
<accession>Q6AR65</accession>
<evidence type="ECO:0000256" key="4">
    <source>
        <dbReference type="ARBA" id="ARBA00016218"/>
    </source>
</evidence>
<dbReference type="HOGENOM" id="CLU_097916_1_2_7"/>
<dbReference type="EC" id="2.7.6.3" evidence="3"/>
<dbReference type="PANTHER" id="PTHR43071:SF1">
    <property type="entry name" value="2-AMINO-4-HYDROXY-6-HYDROXYMETHYLDIHYDROPTERIDINE PYROPHOSPHOKINASE"/>
    <property type="match status" value="1"/>
</dbReference>
<dbReference type="CDD" id="cd00483">
    <property type="entry name" value="HPPK"/>
    <property type="match status" value="1"/>
</dbReference>
<dbReference type="EMBL" id="CR522870">
    <property type="protein sequence ID" value="CAG35159.1"/>
    <property type="molecule type" value="Genomic_DNA"/>
</dbReference>
<evidence type="ECO:0000256" key="5">
    <source>
        <dbReference type="ARBA" id="ARBA00022679"/>
    </source>
</evidence>
<dbReference type="STRING" id="177439.DP0430"/>
<evidence type="ECO:0000313" key="15">
    <source>
        <dbReference type="Proteomes" id="UP000000602"/>
    </source>
</evidence>
<keyword evidence="6" id="KW-0547">Nucleotide-binding</keyword>
<evidence type="ECO:0000259" key="13">
    <source>
        <dbReference type="Pfam" id="PF01288"/>
    </source>
</evidence>
<dbReference type="GO" id="GO:0046654">
    <property type="term" value="P:tetrahydrofolate biosynthetic process"/>
    <property type="evidence" value="ECO:0007669"/>
    <property type="project" value="UniProtKB-UniPathway"/>
</dbReference>
<name>Q6AR65_DESPS</name>
<keyword evidence="8" id="KW-0067">ATP-binding</keyword>
<evidence type="ECO:0000256" key="3">
    <source>
        <dbReference type="ARBA" id="ARBA00013253"/>
    </source>
</evidence>
<dbReference type="Gene3D" id="3.30.70.560">
    <property type="entry name" value="7,8-Dihydro-6-hydroxymethylpterin-pyrophosphokinase HPPK"/>
    <property type="match status" value="1"/>
</dbReference>
<evidence type="ECO:0000256" key="11">
    <source>
        <dbReference type="ARBA" id="ARBA00029766"/>
    </source>
</evidence>
<dbReference type="GO" id="GO:0005524">
    <property type="term" value="F:ATP binding"/>
    <property type="evidence" value="ECO:0007669"/>
    <property type="project" value="UniProtKB-KW"/>
</dbReference>
<dbReference type="Proteomes" id="UP000000602">
    <property type="component" value="Chromosome"/>
</dbReference>
<dbReference type="SUPFAM" id="SSF55083">
    <property type="entry name" value="6-hydroxymethyl-7,8-dihydropterin pyrophosphokinase, HPPK"/>
    <property type="match status" value="1"/>
</dbReference>
<dbReference type="InterPro" id="IPR035907">
    <property type="entry name" value="Hppk_sf"/>
</dbReference>
<dbReference type="PANTHER" id="PTHR43071">
    <property type="entry name" value="2-AMINO-4-HYDROXY-6-HYDROXYMETHYLDIHYDROPTERIDINE PYROPHOSPHOKINASE"/>
    <property type="match status" value="1"/>
</dbReference>
<dbReference type="InterPro" id="IPR000550">
    <property type="entry name" value="Hppk"/>
</dbReference>
<keyword evidence="15" id="KW-1185">Reference proteome</keyword>
<sequence length="175" mass="19684">MAKVIAYIGMGSNLGDSRALLLAAWQHLANLKGVETVSLSSPYQSAPVGMESDNLFVNAVGCLRVEISALNLLDQLLATEAHFGRKRSPDQLGYQDRSLDLDLLYYADERMQTARLTLPHPHLADRLFVLSPLREIAPDWQEWEGGRTVTLLEEDLQRRLRLGVLESQDIEKISW</sequence>
<comment type="function">
    <text evidence="10">Catalyzes the transfer of pyrophosphate from adenosine triphosphate (ATP) to 6-hydroxymethyl-7,8-dihydropterin, an enzymatic step in folate biosynthesis pathway.</text>
</comment>
<protein>
    <recommendedName>
        <fullName evidence="4">2-amino-4-hydroxy-6-hydroxymethyldihydropteridine pyrophosphokinase</fullName>
        <ecNumber evidence="3">2.7.6.3</ecNumber>
    </recommendedName>
    <alternativeName>
        <fullName evidence="11">6-hydroxymethyl-7,8-dihydropterin pyrophosphokinase</fullName>
    </alternativeName>
    <alternativeName>
        <fullName evidence="12">7,8-dihydro-6-hydroxymethylpterin-pyrophosphokinase</fullName>
    </alternativeName>
</protein>
<evidence type="ECO:0000256" key="6">
    <source>
        <dbReference type="ARBA" id="ARBA00022741"/>
    </source>
</evidence>
<dbReference type="AlphaFoldDB" id="Q6AR65"/>
<evidence type="ECO:0000256" key="1">
    <source>
        <dbReference type="ARBA" id="ARBA00005051"/>
    </source>
</evidence>
<keyword evidence="7 14" id="KW-0418">Kinase</keyword>
<evidence type="ECO:0000256" key="7">
    <source>
        <dbReference type="ARBA" id="ARBA00022777"/>
    </source>
</evidence>
<dbReference type="KEGG" id="dps:DP0430"/>
<evidence type="ECO:0000256" key="2">
    <source>
        <dbReference type="ARBA" id="ARBA00005810"/>
    </source>
</evidence>
<keyword evidence="9" id="KW-0289">Folate biosynthesis</keyword>
<evidence type="ECO:0000256" key="10">
    <source>
        <dbReference type="ARBA" id="ARBA00029409"/>
    </source>
</evidence>
<dbReference type="Pfam" id="PF01288">
    <property type="entry name" value="HPPK"/>
    <property type="match status" value="1"/>
</dbReference>
<proteinExistence type="inferred from homology"/>
<evidence type="ECO:0000256" key="9">
    <source>
        <dbReference type="ARBA" id="ARBA00022909"/>
    </source>
</evidence>
<dbReference type="NCBIfam" id="TIGR01498">
    <property type="entry name" value="folK"/>
    <property type="match status" value="1"/>
</dbReference>
<dbReference type="GO" id="GO:0046656">
    <property type="term" value="P:folic acid biosynthetic process"/>
    <property type="evidence" value="ECO:0007669"/>
    <property type="project" value="UniProtKB-KW"/>
</dbReference>
<evidence type="ECO:0000313" key="14">
    <source>
        <dbReference type="EMBL" id="CAG35159.1"/>
    </source>
</evidence>
<keyword evidence="5" id="KW-0808">Transferase</keyword>
<organism evidence="14 15">
    <name type="scientific">Desulfotalea psychrophila (strain LSv54 / DSM 12343)</name>
    <dbReference type="NCBI Taxonomy" id="177439"/>
    <lineage>
        <taxon>Bacteria</taxon>
        <taxon>Pseudomonadati</taxon>
        <taxon>Thermodesulfobacteriota</taxon>
        <taxon>Desulfobulbia</taxon>
        <taxon>Desulfobulbales</taxon>
        <taxon>Desulfocapsaceae</taxon>
        <taxon>Desulfotalea</taxon>
    </lineage>
</organism>
<comment type="pathway">
    <text evidence="1">Cofactor biosynthesis; tetrahydrofolate biosynthesis; 2-amino-4-hydroxy-6-hydroxymethyl-7,8-dihydropteridine diphosphate from 7,8-dihydroneopterin triphosphate: step 4/4.</text>
</comment>
<dbReference type="UniPathway" id="UPA00077">
    <property type="reaction ID" value="UER00155"/>
</dbReference>
<gene>
    <name evidence="14" type="ordered locus">DP0430</name>
</gene>